<feature type="signal peptide" evidence="1">
    <location>
        <begin position="1"/>
        <end position="24"/>
    </location>
</feature>
<dbReference type="Gene3D" id="2.60.40.1320">
    <property type="entry name" value="SRS domain"/>
    <property type="match status" value="2"/>
</dbReference>
<accession>Q86PQ1</accession>
<name>Q86PQ1_SARNE</name>
<dbReference type="SMR" id="Q86PQ1"/>
<dbReference type="InterPro" id="IPR007226">
    <property type="entry name" value="SRS_dom"/>
</dbReference>
<feature type="domain" description="SRS" evidence="2">
    <location>
        <begin position="154"/>
        <end position="246"/>
    </location>
</feature>
<organism evidence="3">
    <name type="scientific">Sarcocystis neurona</name>
    <dbReference type="NCBI Taxonomy" id="42890"/>
    <lineage>
        <taxon>Eukaryota</taxon>
        <taxon>Sar</taxon>
        <taxon>Alveolata</taxon>
        <taxon>Apicomplexa</taxon>
        <taxon>Conoidasida</taxon>
        <taxon>Coccidia</taxon>
        <taxon>Eucoccidiorida</taxon>
        <taxon>Eimeriorina</taxon>
        <taxon>Sarcocystidae</taxon>
        <taxon>Sarcocystis</taxon>
    </lineage>
</organism>
<evidence type="ECO:0000313" key="3">
    <source>
        <dbReference type="EMBL" id="AAO38737.1"/>
    </source>
</evidence>
<feature type="chain" id="PRO_5004300446" evidence="1">
    <location>
        <begin position="25"/>
        <end position="281"/>
    </location>
</feature>
<evidence type="ECO:0000259" key="2">
    <source>
        <dbReference type="Pfam" id="PF04092"/>
    </source>
</evidence>
<reference evidence="3" key="1">
    <citation type="journal article" date="2005" name="Infect. Immun.">
        <title>Sarcocystis neurona merozoites express a family of immunogenic surface antigens that are orthologues of the Toxoplasma gondii surface antigens (SAGs) and SAG-related sequences.</title>
        <authorList>
            <person name="Howe D.K."/>
            <person name="Gaji R.Y."/>
            <person name="Mroz-Barrett M."/>
            <person name="Gubbels M.J."/>
            <person name="Striepen B."/>
            <person name="Stamper S."/>
        </authorList>
    </citation>
    <scope>NUCLEOTIDE SEQUENCE</scope>
    <source>
        <strain evidence="3">SN3</strain>
    </source>
</reference>
<protein>
    <submittedName>
        <fullName evidence="3">Surface antigen 3</fullName>
    </submittedName>
</protein>
<evidence type="ECO:0000256" key="1">
    <source>
        <dbReference type="SAM" id="SignalP"/>
    </source>
</evidence>
<proteinExistence type="evidence at transcript level"/>
<gene>
    <name evidence="3" type="primary">SAG3</name>
</gene>
<dbReference type="InterPro" id="IPR036755">
    <property type="entry name" value="SRS_dom_sf"/>
</dbReference>
<dbReference type="AlphaFoldDB" id="Q86PQ1"/>
<dbReference type="SUPFAM" id="SSF74877">
    <property type="entry name" value="Major surface antigen p30, SAG1"/>
    <property type="match status" value="2"/>
</dbReference>
<dbReference type="VEuPathDB" id="ToxoDB:SRCN_3434"/>
<dbReference type="VEuPathDB" id="ToxoDB:SN3_00300451"/>
<dbReference type="GO" id="GO:0016020">
    <property type="term" value="C:membrane"/>
    <property type="evidence" value="ECO:0007669"/>
    <property type="project" value="InterPro"/>
</dbReference>
<dbReference type="EMBL" id="AY191007">
    <property type="protein sequence ID" value="AAO38737.1"/>
    <property type="molecule type" value="mRNA"/>
</dbReference>
<sequence length="281" mass="28480">MMKTSFLSLAVACLVWAPVHCIAADPPVATCVSRDDSPTQTYQLASIGQVRITCPGGTTLANRGAEQADNGPTAEVYSEADAGKNVALNTLLVGGTYVRADANDNLTVSQLPTKAVTVLFLCNRQPGPGVGCWIAVEVAAQPPLGPQACTVGGSEVTLTVTAANATAQFACAATKNVFPEGTNVYNSDCKTETPLSTALPGATLTRGNMNALKIPTLPSAAKNLCFVCATNVGDEANQKCSVKINVSGSPQGGGNGSVGLTARAASALGILMVGAALVRNV</sequence>
<dbReference type="Pfam" id="PF04092">
    <property type="entry name" value="SAG"/>
    <property type="match status" value="1"/>
</dbReference>
<keyword evidence="1" id="KW-0732">Signal</keyword>